<sequence length="541" mass="60463">RNNQNPLNLNDESFFELVPAHEATHNNLIEDNTPPYSPRDLPSPSDITFFNQSNYFTPSHTPENTLSPPQSPLEPQSNFEQSNMANIAPAAVPTISMPARGARSAPTFNPSKPRELKRYFIDLEYLFREANVTDEEEKIGAALRYVDTEVAELWGTLPQSSANPASYTNFKDAVRGLYPDADENERYTIQDLELCIAQAKRDGMYTLGDAADYHQKFTVISHFLTTKGRLSDTEARRLYTQGFQERFWILVSNRLQLKNVDHHPADPWDINDVYSAVKFLLQGTGNSPRPEASSSISLPALTNSSSVPNSTPVAMPFKMEDFTTIIAQVTKSVVESLQLQNNNNNRSSNGFRNPTNSPRCGFCGKEHFIRNCDLIADYIQAGKCKRNAEGKIVLPSGAFVPSDIPNGPLKDRIDEWHRRNPNQLAKSQLMQSIQIDESYQHTSGFSLSTRDRIAALESELFALRNHGKDPDVETFAKTRAQAAKDQEMANSNAPNVVRAADIPEHPFRGNREAHPAPPRAPEPQQASNQKKPESGERLTAP</sequence>
<evidence type="ECO:0000313" key="3">
    <source>
        <dbReference type="Proteomes" id="UP000284842"/>
    </source>
</evidence>
<accession>A0A409WMM6</accession>
<feature type="non-terminal residue" evidence="2">
    <location>
        <position position="1"/>
    </location>
</feature>
<protein>
    <recommendedName>
        <fullName evidence="4">CCHC-type domain-containing protein</fullName>
    </recommendedName>
</protein>
<gene>
    <name evidence="2" type="ORF">CVT24_010113</name>
</gene>
<dbReference type="EMBL" id="NHTK01005402">
    <property type="protein sequence ID" value="PPQ79754.1"/>
    <property type="molecule type" value="Genomic_DNA"/>
</dbReference>
<feature type="compositionally biased region" description="Polar residues" evidence="1">
    <location>
        <begin position="45"/>
        <end position="65"/>
    </location>
</feature>
<evidence type="ECO:0000313" key="2">
    <source>
        <dbReference type="EMBL" id="PPQ79754.1"/>
    </source>
</evidence>
<feature type="region of interest" description="Disordered" evidence="1">
    <location>
        <begin position="27"/>
        <end position="78"/>
    </location>
</feature>
<feature type="region of interest" description="Disordered" evidence="1">
    <location>
        <begin position="287"/>
        <end position="307"/>
    </location>
</feature>
<evidence type="ECO:0008006" key="4">
    <source>
        <dbReference type="Google" id="ProtNLM"/>
    </source>
</evidence>
<dbReference type="AlphaFoldDB" id="A0A409WMM6"/>
<feature type="region of interest" description="Disordered" evidence="1">
    <location>
        <begin position="482"/>
        <end position="541"/>
    </location>
</feature>
<dbReference type="InParanoid" id="A0A409WMM6"/>
<organism evidence="2 3">
    <name type="scientific">Panaeolus cyanescens</name>
    <dbReference type="NCBI Taxonomy" id="181874"/>
    <lineage>
        <taxon>Eukaryota</taxon>
        <taxon>Fungi</taxon>
        <taxon>Dikarya</taxon>
        <taxon>Basidiomycota</taxon>
        <taxon>Agaricomycotina</taxon>
        <taxon>Agaricomycetes</taxon>
        <taxon>Agaricomycetidae</taxon>
        <taxon>Agaricales</taxon>
        <taxon>Agaricineae</taxon>
        <taxon>Galeropsidaceae</taxon>
        <taxon>Panaeolus</taxon>
    </lineage>
</organism>
<keyword evidence="3" id="KW-1185">Reference proteome</keyword>
<evidence type="ECO:0000256" key="1">
    <source>
        <dbReference type="SAM" id="MobiDB-lite"/>
    </source>
</evidence>
<dbReference type="Proteomes" id="UP000284842">
    <property type="component" value="Unassembled WGS sequence"/>
</dbReference>
<name>A0A409WMM6_9AGAR</name>
<comment type="caution">
    <text evidence="2">The sequence shown here is derived from an EMBL/GenBank/DDBJ whole genome shotgun (WGS) entry which is preliminary data.</text>
</comment>
<dbReference type="OrthoDB" id="3252634at2759"/>
<dbReference type="STRING" id="181874.A0A409WMM6"/>
<feature type="compositionally biased region" description="Basic and acidic residues" evidence="1">
    <location>
        <begin position="530"/>
        <end position="541"/>
    </location>
</feature>
<proteinExistence type="predicted"/>
<reference evidence="2 3" key="1">
    <citation type="journal article" date="2018" name="Evol. Lett.">
        <title>Horizontal gene cluster transfer increased hallucinogenic mushroom diversity.</title>
        <authorList>
            <person name="Reynolds H.T."/>
            <person name="Vijayakumar V."/>
            <person name="Gluck-Thaler E."/>
            <person name="Korotkin H.B."/>
            <person name="Matheny P.B."/>
            <person name="Slot J.C."/>
        </authorList>
    </citation>
    <scope>NUCLEOTIDE SEQUENCE [LARGE SCALE GENOMIC DNA]</scope>
    <source>
        <strain evidence="2 3">2629</strain>
    </source>
</reference>
<feature type="compositionally biased region" description="Basic and acidic residues" evidence="1">
    <location>
        <begin position="501"/>
        <end position="514"/>
    </location>
</feature>